<dbReference type="Pfam" id="PF01424">
    <property type="entry name" value="R3H"/>
    <property type="match status" value="1"/>
</dbReference>
<dbReference type="SMART" id="SM00393">
    <property type="entry name" value="R3H"/>
    <property type="match status" value="1"/>
</dbReference>
<dbReference type="SMART" id="SM01245">
    <property type="entry name" value="Jag_N"/>
    <property type="match status" value="1"/>
</dbReference>
<dbReference type="NCBIfam" id="NF041568">
    <property type="entry name" value="Jag_EloR"/>
    <property type="match status" value="1"/>
</dbReference>
<dbReference type="AlphaFoldDB" id="A0A419UUD2"/>
<gene>
    <name evidence="6" type="primary">khpB</name>
    <name evidence="6" type="synonym">eloR</name>
    <name evidence="8" type="ORF">ATL39_3359</name>
</gene>
<evidence type="ECO:0000256" key="1">
    <source>
        <dbReference type="ARBA" id="ARBA00022490"/>
    </source>
</evidence>
<dbReference type="PANTHER" id="PTHR35800:SF1">
    <property type="entry name" value="RNA-BINDING PROTEIN KHPB"/>
    <property type="match status" value="1"/>
</dbReference>
<dbReference type="GO" id="GO:0003723">
    <property type="term" value="F:RNA binding"/>
    <property type="evidence" value="ECO:0007669"/>
    <property type="project" value="UniProtKB-UniRule"/>
</dbReference>
<comment type="caution">
    <text evidence="8">The sequence shown here is derived from an EMBL/GenBank/DDBJ whole genome shotgun (WGS) entry which is preliminary data.</text>
</comment>
<sequence>MKTVTVSGKTIEEAKANALLELSIEEDQLEYELVQVPVKGFLGLFKGKPAIIEAKVKQDPTKEAAAFLTQVLKEMGTKAEIEITEKKKEVLFDIQGEDLGVLIGKRGKTLDSLEYLVNLAANRYSDKYSHITLDAENYRERRREALQQLAARLADKARKTKRKVVLEPMSSRERKIIHAALQNEKDIETASEGKEPHRYVAIFLSKK</sequence>
<proteinExistence type="inferred from homology"/>
<keyword evidence="3 6" id="KW-0133">Cell shape</keyword>
<keyword evidence="2 6" id="KW-0694">RNA-binding</keyword>
<keyword evidence="9" id="KW-1185">Reference proteome</keyword>
<dbReference type="InterPro" id="IPR034079">
    <property type="entry name" value="R3H_KhpB"/>
</dbReference>
<evidence type="ECO:0000256" key="4">
    <source>
        <dbReference type="ARBA" id="ARBA00023186"/>
    </source>
</evidence>
<comment type="subcellular location">
    <subcellularLocation>
        <location evidence="6">Cytoplasm</location>
    </subcellularLocation>
</comment>
<dbReference type="Proteomes" id="UP000285120">
    <property type="component" value="Unassembled WGS sequence"/>
</dbReference>
<dbReference type="Gene3D" id="3.30.300.20">
    <property type="match status" value="1"/>
</dbReference>
<protein>
    <recommendedName>
        <fullName evidence="6">RNA-binding protein KhpB</fullName>
    </recommendedName>
    <alternativeName>
        <fullName evidence="6">RNA-binding protein EloR</fullName>
    </alternativeName>
</protein>
<keyword evidence="5 6" id="KW-0961">Cell wall biogenesis/degradation</keyword>
<keyword evidence="1 6" id="KW-0963">Cytoplasm</keyword>
<dbReference type="InterPro" id="IPR038247">
    <property type="entry name" value="Jag_N_dom_sf"/>
</dbReference>
<keyword evidence="4 6" id="KW-0143">Chaperone</keyword>
<dbReference type="HAMAP" id="MF_00867">
    <property type="entry name" value="KhpB"/>
    <property type="match status" value="1"/>
</dbReference>
<dbReference type="PROSITE" id="PS51061">
    <property type="entry name" value="R3H"/>
    <property type="match status" value="1"/>
</dbReference>
<comment type="domain">
    <text evidence="6">Has an N-terminal Jag-N domain and 2 RNA-binding domains (KH and R3H).</text>
</comment>
<dbReference type="CDD" id="cd02644">
    <property type="entry name" value="R3H_jag"/>
    <property type="match status" value="1"/>
</dbReference>
<name>A0A419UUD2_9BACL</name>
<evidence type="ECO:0000313" key="9">
    <source>
        <dbReference type="Proteomes" id="UP000285120"/>
    </source>
</evidence>
<dbReference type="InterPro" id="IPR015946">
    <property type="entry name" value="KH_dom-like_a/b"/>
</dbReference>
<dbReference type="PANTHER" id="PTHR35800">
    <property type="entry name" value="PROTEIN JAG"/>
    <property type="match status" value="1"/>
</dbReference>
<dbReference type="GO" id="GO:0071555">
    <property type="term" value="P:cell wall organization"/>
    <property type="evidence" value="ECO:0007669"/>
    <property type="project" value="UniProtKB-KW"/>
</dbReference>
<evidence type="ECO:0000256" key="3">
    <source>
        <dbReference type="ARBA" id="ARBA00022960"/>
    </source>
</evidence>
<evidence type="ECO:0000259" key="7">
    <source>
        <dbReference type="PROSITE" id="PS51061"/>
    </source>
</evidence>
<dbReference type="Pfam" id="PF14804">
    <property type="entry name" value="Jag_N"/>
    <property type="match status" value="1"/>
</dbReference>
<dbReference type="Gene3D" id="3.30.1370.50">
    <property type="entry name" value="R3H-like domain"/>
    <property type="match status" value="1"/>
</dbReference>
<evidence type="ECO:0000313" key="8">
    <source>
        <dbReference type="EMBL" id="RKD68088.1"/>
    </source>
</evidence>
<dbReference type="SUPFAM" id="SSF82708">
    <property type="entry name" value="R3H domain"/>
    <property type="match status" value="1"/>
</dbReference>
<accession>A0A419UUD2</accession>
<dbReference type="InterPro" id="IPR032782">
    <property type="entry name" value="KhpB_N"/>
</dbReference>
<dbReference type="OrthoDB" id="9794483at2"/>
<evidence type="ECO:0000256" key="2">
    <source>
        <dbReference type="ARBA" id="ARBA00022884"/>
    </source>
</evidence>
<feature type="domain" description="R3H" evidence="7">
    <location>
        <begin position="140"/>
        <end position="206"/>
    </location>
</feature>
<evidence type="ECO:0000256" key="5">
    <source>
        <dbReference type="ARBA" id="ARBA00023316"/>
    </source>
</evidence>
<dbReference type="Gene3D" id="3.30.30.80">
    <property type="entry name" value="probable RNA-binding protein from clostridium symbiosum atcc 14940"/>
    <property type="match status" value="1"/>
</dbReference>
<dbReference type="GO" id="GO:0005737">
    <property type="term" value="C:cytoplasm"/>
    <property type="evidence" value="ECO:0007669"/>
    <property type="project" value="UniProtKB-SubCell"/>
</dbReference>
<organism evidence="8 9">
    <name type="scientific">Sinobaca qinghaiensis</name>
    <dbReference type="NCBI Taxonomy" id="342944"/>
    <lineage>
        <taxon>Bacteria</taxon>
        <taxon>Bacillati</taxon>
        <taxon>Bacillota</taxon>
        <taxon>Bacilli</taxon>
        <taxon>Bacillales</taxon>
        <taxon>Sporolactobacillaceae</taxon>
        <taxon>Sinobaca</taxon>
    </lineage>
</organism>
<dbReference type="GO" id="GO:0008360">
    <property type="term" value="P:regulation of cell shape"/>
    <property type="evidence" value="ECO:0007669"/>
    <property type="project" value="UniProtKB-KW"/>
</dbReference>
<dbReference type="InterPro" id="IPR036867">
    <property type="entry name" value="R3H_dom_sf"/>
</dbReference>
<comment type="subunit">
    <text evidence="6">Forms a complex with KhpA.</text>
</comment>
<reference evidence="8 9" key="1">
    <citation type="submission" date="2018-09" db="EMBL/GenBank/DDBJ databases">
        <title>Genomic Encyclopedia of Archaeal and Bacterial Type Strains, Phase II (KMG-II): from individual species to whole genera.</title>
        <authorList>
            <person name="Goeker M."/>
        </authorList>
    </citation>
    <scope>NUCLEOTIDE SEQUENCE [LARGE SCALE GENOMIC DNA]</scope>
    <source>
        <strain evidence="8 9">DSM 17008</strain>
    </source>
</reference>
<dbReference type="InterPro" id="IPR039247">
    <property type="entry name" value="KhpB"/>
</dbReference>
<comment type="similarity">
    <text evidence="6">Belongs to the KhpB RNA-binding protein family.</text>
</comment>
<dbReference type="InterPro" id="IPR038008">
    <property type="entry name" value="Jag_KH"/>
</dbReference>
<dbReference type="Pfam" id="PF13083">
    <property type="entry name" value="KH_KhpA-B"/>
    <property type="match status" value="1"/>
</dbReference>
<feature type="region of interest" description="Jag_N domain" evidence="6">
    <location>
        <begin position="5"/>
        <end position="55"/>
    </location>
</feature>
<dbReference type="EMBL" id="RAPK01000013">
    <property type="protein sequence ID" value="RKD68088.1"/>
    <property type="molecule type" value="Genomic_DNA"/>
</dbReference>
<dbReference type="GO" id="GO:0009252">
    <property type="term" value="P:peptidoglycan biosynthetic process"/>
    <property type="evidence" value="ECO:0007669"/>
    <property type="project" value="UniProtKB-UniRule"/>
</dbReference>
<comment type="function">
    <text evidence="6">A probable RNA chaperone. Forms a complex with KhpA which binds to cellular RNA and controls its expression. Plays a role in peptidoglycan (PG) homeostasis and cell length regulation.</text>
</comment>
<evidence type="ECO:0000256" key="6">
    <source>
        <dbReference type="HAMAP-Rule" id="MF_00867"/>
    </source>
</evidence>
<dbReference type="InterPro" id="IPR001374">
    <property type="entry name" value="R3H_dom"/>
</dbReference>
<dbReference type="CDD" id="cd02414">
    <property type="entry name" value="KH-II_Jag"/>
    <property type="match status" value="1"/>
</dbReference>
<dbReference type="RefSeq" id="WP_120194488.1">
    <property type="nucleotide sequence ID" value="NZ_RAPK01000013.1"/>
</dbReference>